<feature type="chain" id="PRO_5012707677" description="MetA-pathway of phenol degradation" evidence="1">
    <location>
        <begin position="20"/>
        <end position="303"/>
    </location>
</feature>
<organism evidence="2 3">
    <name type="scientific">Dyadobacter psychrophilus</name>
    <dbReference type="NCBI Taxonomy" id="651661"/>
    <lineage>
        <taxon>Bacteria</taxon>
        <taxon>Pseudomonadati</taxon>
        <taxon>Bacteroidota</taxon>
        <taxon>Cytophagia</taxon>
        <taxon>Cytophagales</taxon>
        <taxon>Spirosomataceae</taxon>
        <taxon>Dyadobacter</taxon>
    </lineage>
</organism>
<dbReference type="AlphaFoldDB" id="A0A1T5H7P4"/>
<evidence type="ECO:0000313" key="2">
    <source>
        <dbReference type="EMBL" id="SKC16702.1"/>
    </source>
</evidence>
<dbReference type="Proteomes" id="UP000190897">
    <property type="component" value="Unassembled WGS sequence"/>
</dbReference>
<name>A0A1T5H7P4_9BACT</name>
<proteinExistence type="predicted"/>
<reference evidence="3" key="1">
    <citation type="submission" date="2017-02" db="EMBL/GenBank/DDBJ databases">
        <authorList>
            <person name="Varghese N."/>
            <person name="Submissions S."/>
        </authorList>
    </citation>
    <scope>NUCLEOTIDE SEQUENCE [LARGE SCALE GENOMIC DNA]</scope>
    <source>
        <strain evidence="3">DSM 22270</strain>
    </source>
</reference>
<evidence type="ECO:0000256" key="1">
    <source>
        <dbReference type="SAM" id="SignalP"/>
    </source>
</evidence>
<accession>A0A1T5H7P4</accession>
<keyword evidence="3" id="KW-1185">Reference proteome</keyword>
<feature type="signal peptide" evidence="1">
    <location>
        <begin position="1"/>
        <end position="19"/>
    </location>
</feature>
<dbReference type="EMBL" id="FUZA01000009">
    <property type="protein sequence ID" value="SKC16702.1"/>
    <property type="molecule type" value="Genomic_DNA"/>
</dbReference>
<dbReference type="OrthoDB" id="931202at2"/>
<evidence type="ECO:0000313" key="3">
    <source>
        <dbReference type="Proteomes" id="UP000190897"/>
    </source>
</evidence>
<dbReference type="STRING" id="651661.SAMN05660293_05027"/>
<protein>
    <recommendedName>
        <fullName evidence="4">MetA-pathway of phenol degradation</fullName>
    </recommendedName>
</protein>
<gene>
    <name evidence="2" type="ORF">SAMN05660293_05027</name>
</gene>
<dbReference type="RefSeq" id="WP_141110407.1">
    <property type="nucleotide sequence ID" value="NZ_FUZA01000009.1"/>
</dbReference>
<evidence type="ECO:0008006" key="4">
    <source>
        <dbReference type="Google" id="ProtNLM"/>
    </source>
</evidence>
<keyword evidence="1" id="KW-0732">Signal</keyword>
<sequence>MRQIYFCSLLLLCPLMTLAQEAKFKLAPYVNATTSIKEGLIEAGPEMSWDKVEKGKSFMLRPVIRLPLTNKSENVLQIDRFTSTWKSVLSAQFTRDKTQAVGRISRHSLTGQVEYGYANYKYYPGGNSNVEISNGENSYAFEIKYAGFFSKGESGAKQFSPQFRLRYAYDWKAAAEASVLNAPNPGGFLTITNIVVEAPSARPVFSPAFSLQIYPGKGNFSYAPTIYYDFTGNKGDNGPFGNLNRLRLESWIFFYPAVKDSPNVKIGISPFLSLRTKGADSFNKAEYGGMITLKFGTTFLQFL</sequence>